<evidence type="ECO:0000256" key="3">
    <source>
        <dbReference type="ARBA" id="ARBA00022806"/>
    </source>
</evidence>
<evidence type="ECO:0000256" key="2">
    <source>
        <dbReference type="ARBA" id="ARBA00022801"/>
    </source>
</evidence>
<dbReference type="GO" id="GO:0000725">
    <property type="term" value="P:recombinational repair"/>
    <property type="evidence" value="ECO:0007669"/>
    <property type="project" value="TreeGrafter"/>
</dbReference>
<sequence>MKAEEHKDYKEEAHQLELTKAWITAQSEALKEEGQTLEHEIASLRKEVSSAFDERLVLKLQMRQGLTEDLNKYSQIQAAPYFGRINFKENFTDNLEVVYIGKFGLYDSEKGDMLVLDWRTPMANIYYSGIDEDVAYKAPDGIVEGKMLLKRRYVIEEGKLTEIHDEKSLQDNLKDSLQQGTGFLMDALNKSTSGRLKEIVATIQQEQNQIIRSESFLPLVVQGVAGSGKTTIALHRMAYLIYNQQNPKAKYMVVAPNQLFLKYISDILPDLGVEHVVQTTFEAWALDKLGKGIKLGKQRDKLDTLLVEAEEKAQILALASKLRGSILFAKIIDKKLKRLEASIIAPEGIQYEGITIVSYKELQHMFLVSNGGLPLMTRVKLLGDYIKKKLQDKQADIKELIEQIYARKLKVLKASVTDIETIRQEIIALYDERDEKIKGIKKWSTAYTKAYIKNIALPSASAFYQQMFEEESLYKWLEGKMPEEALKSVIALIQGQLRKQFFETEDLGPLVYIQSQLYGLDDERQYAHIVVDEAQDLDEMKLLVLRKASTNDAFTLVGDLAQGIYGYKGINNWQRVMDRVFEGKSYHYFEMTTSYRSTIEIIELANKVLGANKDHPVLLAQPVFRHGHRPELIRCISEMDRVNQIYNKIKVYEEQGLASICVITKDLAEGEDLYRALRKKGLEIEWLQDEEEQYNGQVAVMPSYLTKGLEFDAVLLYDVSASKFKAKDLDIKLLYVMITRALHELSMYTIGLPTEIVASCL</sequence>
<dbReference type="EMBL" id="CP002582">
    <property type="protein sequence ID" value="ADZ84869.1"/>
    <property type="molecule type" value="Genomic_DNA"/>
</dbReference>
<dbReference type="Pfam" id="PF13538">
    <property type="entry name" value="UvrD_C_2"/>
    <property type="match status" value="1"/>
</dbReference>
<dbReference type="InterPro" id="IPR000212">
    <property type="entry name" value="DNA_helicase_UvrD/REP"/>
</dbReference>
<dbReference type="GO" id="GO:0016787">
    <property type="term" value="F:hydrolase activity"/>
    <property type="evidence" value="ECO:0007669"/>
    <property type="project" value="UniProtKB-UniRule"/>
</dbReference>
<keyword evidence="3 5" id="KW-0347">Helicase</keyword>
<keyword evidence="4 5" id="KW-0067">ATP-binding</keyword>
<reference evidence="7 8" key="1">
    <citation type="journal article" date="2011" name="J. Bacteriol.">
        <title>Complete genome sequence of the cellulose-degrading bacterium Cellulosilyticum lentocellum.</title>
        <authorList>
            <consortium name="US DOE Joint Genome Institute"/>
            <person name="Miller D.A."/>
            <person name="Suen G."/>
            <person name="Bruce D."/>
            <person name="Copeland A."/>
            <person name="Cheng J.F."/>
            <person name="Detter C."/>
            <person name="Goodwin L.A."/>
            <person name="Han C.S."/>
            <person name="Hauser L.J."/>
            <person name="Land M.L."/>
            <person name="Lapidus A."/>
            <person name="Lucas S."/>
            <person name="Meincke L."/>
            <person name="Pitluck S."/>
            <person name="Tapia R."/>
            <person name="Teshima H."/>
            <person name="Woyke T."/>
            <person name="Fox B.G."/>
            <person name="Angert E.R."/>
            <person name="Currie C.R."/>
        </authorList>
    </citation>
    <scope>NUCLEOTIDE SEQUENCE [LARGE SCALE GENOMIC DNA]</scope>
    <source>
        <strain evidence="8">ATCC 49066 / DSM 5427 / NCIMB 11756 / RHM5</strain>
    </source>
</reference>
<proteinExistence type="predicted"/>
<dbReference type="NCBIfam" id="NF041464">
    <property type="entry name" value="HelD_BACSU"/>
    <property type="match status" value="1"/>
</dbReference>
<dbReference type="InterPro" id="IPR013986">
    <property type="entry name" value="DExx_box_DNA_helicase_dom_sf"/>
</dbReference>
<dbReference type="PROSITE" id="PS51198">
    <property type="entry name" value="UVRD_HELICASE_ATP_BIND"/>
    <property type="match status" value="1"/>
</dbReference>
<dbReference type="Gene3D" id="1.10.10.160">
    <property type="match status" value="1"/>
</dbReference>
<dbReference type="PANTHER" id="PTHR11070:SF17">
    <property type="entry name" value="DNA HELICASE IV"/>
    <property type="match status" value="1"/>
</dbReference>
<dbReference type="HOGENOM" id="CLU_010312_4_0_9"/>
<keyword evidence="2 5" id="KW-0378">Hydrolase</keyword>
<dbReference type="Proteomes" id="UP000008467">
    <property type="component" value="Chromosome"/>
</dbReference>
<dbReference type="GO" id="GO:0043138">
    <property type="term" value="F:3'-5' DNA helicase activity"/>
    <property type="evidence" value="ECO:0007669"/>
    <property type="project" value="TreeGrafter"/>
</dbReference>
<dbReference type="eggNOG" id="COG3973">
    <property type="taxonomic scope" value="Bacteria"/>
</dbReference>
<feature type="domain" description="UvrD-like helicase ATP-binding" evidence="6">
    <location>
        <begin position="202"/>
        <end position="598"/>
    </location>
</feature>
<dbReference type="InterPro" id="IPR027417">
    <property type="entry name" value="P-loop_NTPase"/>
</dbReference>
<evidence type="ECO:0000256" key="1">
    <source>
        <dbReference type="ARBA" id="ARBA00022741"/>
    </source>
</evidence>
<dbReference type="GO" id="GO:0005524">
    <property type="term" value="F:ATP binding"/>
    <property type="evidence" value="ECO:0007669"/>
    <property type="project" value="UniProtKB-UniRule"/>
</dbReference>
<dbReference type="Pfam" id="PF00580">
    <property type="entry name" value="UvrD-helicase"/>
    <property type="match status" value="1"/>
</dbReference>
<dbReference type="InterPro" id="IPR027785">
    <property type="entry name" value="UvrD-like_helicase_C"/>
</dbReference>
<dbReference type="AlphaFoldDB" id="F2JPT4"/>
<evidence type="ECO:0000259" key="6">
    <source>
        <dbReference type="PROSITE" id="PS51198"/>
    </source>
</evidence>
<dbReference type="Gene3D" id="3.40.50.300">
    <property type="entry name" value="P-loop containing nucleotide triphosphate hydrolases"/>
    <property type="match status" value="3"/>
</dbReference>
<feature type="binding site" evidence="5">
    <location>
        <begin position="223"/>
        <end position="230"/>
    </location>
    <ligand>
        <name>ATP</name>
        <dbReference type="ChEBI" id="CHEBI:30616"/>
    </ligand>
</feature>
<dbReference type="STRING" id="642492.Clole_3175"/>
<evidence type="ECO:0000313" key="7">
    <source>
        <dbReference type="EMBL" id="ADZ84869.1"/>
    </source>
</evidence>
<dbReference type="GO" id="GO:0005829">
    <property type="term" value="C:cytosol"/>
    <property type="evidence" value="ECO:0007669"/>
    <property type="project" value="TreeGrafter"/>
</dbReference>
<keyword evidence="8" id="KW-1185">Reference proteome</keyword>
<evidence type="ECO:0000256" key="5">
    <source>
        <dbReference type="PROSITE-ProRule" id="PRU00560"/>
    </source>
</evidence>
<gene>
    <name evidence="7" type="ordered locus">Clole_3175</name>
</gene>
<dbReference type="PANTHER" id="PTHR11070">
    <property type="entry name" value="UVRD / RECB / PCRA DNA HELICASE FAMILY MEMBER"/>
    <property type="match status" value="1"/>
</dbReference>
<evidence type="ECO:0000313" key="8">
    <source>
        <dbReference type="Proteomes" id="UP000008467"/>
    </source>
</evidence>
<dbReference type="InterPro" id="IPR014016">
    <property type="entry name" value="UvrD-like_ATP-bd"/>
</dbReference>
<organism evidence="7 8">
    <name type="scientific">Cellulosilyticum lentocellum (strain ATCC 49066 / DSM 5427 / NCIMB 11756 / RHM5)</name>
    <name type="common">Clostridium lentocellum</name>
    <dbReference type="NCBI Taxonomy" id="642492"/>
    <lineage>
        <taxon>Bacteria</taxon>
        <taxon>Bacillati</taxon>
        <taxon>Bacillota</taxon>
        <taxon>Clostridia</taxon>
        <taxon>Lachnospirales</taxon>
        <taxon>Cellulosilyticaceae</taxon>
        <taxon>Cellulosilyticum</taxon>
    </lineage>
</organism>
<accession>F2JPT4</accession>
<dbReference type="RefSeq" id="WP_013658147.1">
    <property type="nucleotide sequence ID" value="NC_015275.1"/>
</dbReference>
<protein>
    <submittedName>
        <fullName evidence="7">UvrD/REP helicase</fullName>
    </submittedName>
</protein>
<name>F2JPT4_CELLD</name>
<evidence type="ECO:0000256" key="4">
    <source>
        <dbReference type="ARBA" id="ARBA00022840"/>
    </source>
</evidence>
<dbReference type="KEGG" id="cle:Clole_3175"/>
<dbReference type="SUPFAM" id="SSF52540">
    <property type="entry name" value="P-loop containing nucleoside triphosphate hydrolases"/>
    <property type="match status" value="1"/>
</dbReference>
<dbReference type="InterPro" id="IPR048228">
    <property type="entry name" value="HelD_bacillota"/>
</dbReference>
<dbReference type="GO" id="GO:0003677">
    <property type="term" value="F:DNA binding"/>
    <property type="evidence" value="ECO:0007669"/>
    <property type="project" value="InterPro"/>
</dbReference>
<keyword evidence="1 5" id="KW-0547">Nucleotide-binding</keyword>